<comment type="caution">
    <text evidence="6">The sequence shown here is derived from an EMBL/GenBank/DDBJ whole genome shotgun (WGS) entry which is preliminary data.</text>
</comment>
<comment type="cofactor">
    <cofactor evidence="1">
        <name>pyridoxal 5'-phosphate</name>
        <dbReference type="ChEBI" id="CHEBI:597326"/>
    </cofactor>
</comment>
<feature type="domain" description="Aminotransferase class I/classII large" evidence="5">
    <location>
        <begin position="38"/>
        <end position="396"/>
    </location>
</feature>
<keyword evidence="4" id="KW-0663">Pyridoxal phosphate</keyword>
<dbReference type="PROSITE" id="PS00105">
    <property type="entry name" value="AA_TRANSFER_CLASS_1"/>
    <property type="match status" value="1"/>
</dbReference>
<evidence type="ECO:0000256" key="2">
    <source>
        <dbReference type="ARBA" id="ARBA00022576"/>
    </source>
</evidence>
<keyword evidence="7" id="KW-1185">Reference proteome</keyword>
<keyword evidence="2 6" id="KW-0032">Aminotransferase</keyword>
<dbReference type="CDD" id="cd00609">
    <property type="entry name" value="AAT_like"/>
    <property type="match status" value="1"/>
</dbReference>
<keyword evidence="3" id="KW-0808">Transferase</keyword>
<reference evidence="6 7" key="1">
    <citation type="submission" date="2021-06" db="EMBL/GenBank/DDBJ databases">
        <title>Faecalicatena sp. nov. isolated from porcine feces.</title>
        <authorList>
            <person name="Oh B.S."/>
            <person name="Lee J.H."/>
        </authorList>
    </citation>
    <scope>NUCLEOTIDE SEQUENCE [LARGE SCALE GENOMIC DNA]</scope>
    <source>
        <strain evidence="6 7">AGMB00832</strain>
    </source>
</reference>
<sequence>MEDGEMSLTLSKKASGVKPSSTLAITAKAKAMKAEGIDVVGFGAGEPDFNTPENINEAAIKAIKDGFTKYTPASGTEELKKAVCAKFESFNGLHYEPNQIVISNGGKHSLTNIFEAILNPGDEVIIPAPYWLTYPEIVKLSDGIPVVVYGSKENGYKVTAQQIRNAVTENTKALILNSPSNPTGMIYSEEELRAIAEVAVEKDFYVVADEMYEYLIYGEKKHISIASLGDEIYKRTITCSGVSKSYAMTGWRIGYTGSSVEIAKLMSSVQSHQTSNPNSIAQKAALEALSGDQSAVAAMKVEFNKRRQYMYERIAKMPLLDLLEPEGAFYVFIDFTDVLEKSYKGQKIGTAARAAEILLEEYKVAVVPCADFGFDNFIRLSYAISLEAIEKGLDRIENFVSSL</sequence>
<dbReference type="GO" id="GO:0008483">
    <property type="term" value="F:transaminase activity"/>
    <property type="evidence" value="ECO:0007669"/>
    <property type="project" value="UniProtKB-KW"/>
</dbReference>
<evidence type="ECO:0000313" key="6">
    <source>
        <dbReference type="EMBL" id="MBU3877936.1"/>
    </source>
</evidence>
<gene>
    <name evidence="6" type="ORF">HGO97_019215</name>
</gene>
<dbReference type="InterPro" id="IPR004839">
    <property type="entry name" value="Aminotransferase_I/II_large"/>
</dbReference>
<dbReference type="Pfam" id="PF00155">
    <property type="entry name" value="Aminotran_1_2"/>
    <property type="match status" value="1"/>
</dbReference>
<evidence type="ECO:0000256" key="1">
    <source>
        <dbReference type="ARBA" id="ARBA00001933"/>
    </source>
</evidence>
<proteinExistence type="predicted"/>
<accession>A0ABS6D8T9</accession>
<evidence type="ECO:0000256" key="3">
    <source>
        <dbReference type="ARBA" id="ARBA00022679"/>
    </source>
</evidence>
<organism evidence="6 7">
    <name type="scientific">Faecalicatena faecalis</name>
    <dbReference type="NCBI Taxonomy" id="2726362"/>
    <lineage>
        <taxon>Bacteria</taxon>
        <taxon>Bacillati</taxon>
        <taxon>Bacillota</taxon>
        <taxon>Clostridia</taxon>
        <taxon>Lachnospirales</taxon>
        <taxon>Lachnospiraceae</taxon>
        <taxon>Faecalicatena</taxon>
    </lineage>
</organism>
<dbReference type="PANTHER" id="PTHR46383:SF1">
    <property type="entry name" value="ASPARTATE AMINOTRANSFERASE"/>
    <property type="match status" value="1"/>
</dbReference>
<dbReference type="PANTHER" id="PTHR46383">
    <property type="entry name" value="ASPARTATE AMINOTRANSFERASE"/>
    <property type="match status" value="1"/>
</dbReference>
<dbReference type="InterPro" id="IPR004838">
    <property type="entry name" value="NHTrfase_class1_PyrdxlP-BS"/>
</dbReference>
<evidence type="ECO:0000313" key="7">
    <source>
        <dbReference type="Proteomes" id="UP000723714"/>
    </source>
</evidence>
<evidence type="ECO:0000256" key="4">
    <source>
        <dbReference type="ARBA" id="ARBA00022898"/>
    </source>
</evidence>
<dbReference type="Proteomes" id="UP000723714">
    <property type="component" value="Unassembled WGS sequence"/>
</dbReference>
<protein>
    <submittedName>
        <fullName evidence="6">Pyridoxal phosphate-dependent aminotransferase</fullName>
    </submittedName>
</protein>
<dbReference type="InterPro" id="IPR050596">
    <property type="entry name" value="AspAT/PAT-like"/>
</dbReference>
<name>A0ABS6D8T9_9FIRM</name>
<evidence type="ECO:0000259" key="5">
    <source>
        <dbReference type="Pfam" id="PF00155"/>
    </source>
</evidence>
<dbReference type="EMBL" id="JABACJ020000025">
    <property type="protein sequence ID" value="MBU3877936.1"/>
    <property type="molecule type" value="Genomic_DNA"/>
</dbReference>